<evidence type="ECO:0000256" key="5">
    <source>
        <dbReference type="SAM" id="Phobius"/>
    </source>
</evidence>
<reference evidence="6" key="1">
    <citation type="submission" date="2022-07" db="EMBL/GenBank/DDBJ databases">
        <title>Gramela sediminis sp. nov., isolated from deep-sea sediment of the Indian Ocean.</title>
        <authorList>
            <person name="Shi H."/>
        </authorList>
    </citation>
    <scope>NUCLEOTIDE SEQUENCE</scope>
    <source>
        <strain evidence="6">GC03-9</strain>
    </source>
</reference>
<comment type="caution">
    <text evidence="6">The sequence shown here is derived from an EMBL/GenBank/DDBJ whole genome shotgun (WGS) entry which is preliminary data.</text>
</comment>
<evidence type="ECO:0000313" key="6">
    <source>
        <dbReference type="EMBL" id="MCP9200369.1"/>
    </source>
</evidence>
<keyword evidence="2 5" id="KW-0812">Transmembrane</keyword>
<dbReference type="InterPro" id="IPR032808">
    <property type="entry name" value="DoxX"/>
</dbReference>
<feature type="transmembrane region" description="Helical" evidence="5">
    <location>
        <begin position="66"/>
        <end position="84"/>
    </location>
</feature>
<keyword evidence="7" id="KW-1185">Reference proteome</keyword>
<organism evidence="6 7">
    <name type="scientific">Christiangramia oceanisediminis</name>
    <dbReference type="NCBI Taxonomy" id="2920386"/>
    <lineage>
        <taxon>Bacteria</taxon>
        <taxon>Pseudomonadati</taxon>
        <taxon>Bacteroidota</taxon>
        <taxon>Flavobacteriia</taxon>
        <taxon>Flavobacteriales</taxon>
        <taxon>Flavobacteriaceae</taxon>
        <taxon>Christiangramia</taxon>
    </lineage>
</organism>
<evidence type="ECO:0000256" key="2">
    <source>
        <dbReference type="ARBA" id="ARBA00022692"/>
    </source>
</evidence>
<dbReference type="AlphaFoldDB" id="A0A9X2KY30"/>
<accession>A0A9X2KY30</accession>
<evidence type="ECO:0000256" key="3">
    <source>
        <dbReference type="ARBA" id="ARBA00022989"/>
    </source>
</evidence>
<dbReference type="Proteomes" id="UP001155280">
    <property type="component" value="Unassembled WGS sequence"/>
</dbReference>
<evidence type="ECO:0000256" key="4">
    <source>
        <dbReference type="ARBA" id="ARBA00023136"/>
    </source>
</evidence>
<keyword evidence="3 5" id="KW-1133">Transmembrane helix</keyword>
<name>A0A9X2KY30_9FLAO</name>
<comment type="subcellular location">
    <subcellularLocation>
        <location evidence="1">Membrane</location>
        <topology evidence="1">Multi-pass membrane protein</topology>
    </subcellularLocation>
</comment>
<evidence type="ECO:0000256" key="1">
    <source>
        <dbReference type="ARBA" id="ARBA00004141"/>
    </source>
</evidence>
<proteinExistence type="predicted"/>
<dbReference type="EMBL" id="JANCNS010000002">
    <property type="protein sequence ID" value="MCP9200369.1"/>
    <property type="molecule type" value="Genomic_DNA"/>
</dbReference>
<feature type="transmembrane region" description="Helical" evidence="5">
    <location>
        <begin position="128"/>
        <end position="145"/>
    </location>
</feature>
<gene>
    <name evidence="6" type="ORF">MKO06_10640</name>
</gene>
<feature type="transmembrane region" description="Helical" evidence="5">
    <location>
        <begin position="91"/>
        <end position="108"/>
    </location>
</feature>
<sequence length="164" mass="18784">MNKNGDVSKIKQLDYKISRWMYVYGKTILRYSLALVFIWFGSLKITGDSPATEIVEITVFWLKPEVFIPVLGIWEILIGLFLIFKKLIRLAILLLVFQMPGTFLPLIIHPEVCFKEFPLILSMEGQYVIKNLILISAGIVIGGTVREPEFVERDIKSSDAQHKP</sequence>
<keyword evidence="4 5" id="KW-0472">Membrane</keyword>
<dbReference type="RefSeq" id="WP_241551158.1">
    <property type="nucleotide sequence ID" value="NZ_JANCNS010000002.1"/>
</dbReference>
<evidence type="ECO:0000313" key="7">
    <source>
        <dbReference type="Proteomes" id="UP001155280"/>
    </source>
</evidence>
<feature type="transmembrane region" description="Helical" evidence="5">
    <location>
        <begin position="21"/>
        <end position="40"/>
    </location>
</feature>
<dbReference type="Pfam" id="PF07681">
    <property type="entry name" value="DoxX"/>
    <property type="match status" value="1"/>
</dbReference>
<protein>
    <submittedName>
        <fullName evidence="6">DoxX family protein</fullName>
    </submittedName>
</protein>
<dbReference type="GO" id="GO:0016020">
    <property type="term" value="C:membrane"/>
    <property type="evidence" value="ECO:0007669"/>
    <property type="project" value="UniProtKB-SubCell"/>
</dbReference>